<evidence type="ECO:0000313" key="12">
    <source>
        <dbReference type="Proteomes" id="UP000887567"/>
    </source>
</evidence>
<keyword evidence="7" id="KW-0539">Nucleus</keyword>
<feature type="coiled-coil region" evidence="10">
    <location>
        <begin position="117"/>
        <end position="144"/>
    </location>
</feature>
<keyword evidence="6" id="KW-0804">Transcription</keyword>
<dbReference type="PANTHER" id="PTHR31705">
    <property type="entry name" value="MEDIATOR OF RNA POLYMERASE II TRANSCRIPTION SUBUNIT 30"/>
    <property type="match status" value="1"/>
</dbReference>
<evidence type="ECO:0000256" key="10">
    <source>
        <dbReference type="SAM" id="Coils"/>
    </source>
</evidence>
<accession>A0A913WX70</accession>
<dbReference type="GO" id="GO:0045893">
    <property type="term" value="P:positive regulation of DNA-templated transcription"/>
    <property type="evidence" value="ECO:0007669"/>
    <property type="project" value="TreeGrafter"/>
</dbReference>
<evidence type="ECO:0000256" key="9">
    <source>
        <dbReference type="ARBA" id="ARBA00031981"/>
    </source>
</evidence>
<proteinExistence type="inferred from homology"/>
<dbReference type="KEGG" id="epa:110234426"/>
<evidence type="ECO:0000256" key="5">
    <source>
        <dbReference type="ARBA" id="ARBA00023159"/>
    </source>
</evidence>
<dbReference type="InterPro" id="IPR021019">
    <property type="entry name" value="Mediator_Med30_met"/>
</dbReference>
<protein>
    <recommendedName>
        <fullName evidence="3">Mediator of RNA polymerase II transcription subunit 30</fullName>
    </recommendedName>
    <alternativeName>
        <fullName evidence="9">Mediator complex subunit 30</fullName>
    </alternativeName>
</protein>
<evidence type="ECO:0000256" key="4">
    <source>
        <dbReference type="ARBA" id="ARBA00023015"/>
    </source>
</evidence>
<name>A0A913WX70_EXADI</name>
<comment type="function">
    <text evidence="8">Component of the Mediator complex, a coactivator involved in the regulated transcription of nearly all RNA polymerase II-dependent genes. Mediator functions as a bridge to convey information from gene-specific regulatory proteins to the basal RNA polymerase II transcription machinery. Mediator is recruited to promoters by direct interactions with regulatory proteins and serves as a scaffold for the assembly of a functional preinitiation complex with RNA polymerase II and the general transcription factors.</text>
</comment>
<organism evidence="11 12">
    <name type="scientific">Exaiptasia diaphana</name>
    <name type="common">Tropical sea anemone</name>
    <name type="synonym">Aiptasia pulchella</name>
    <dbReference type="NCBI Taxonomy" id="2652724"/>
    <lineage>
        <taxon>Eukaryota</taxon>
        <taxon>Metazoa</taxon>
        <taxon>Cnidaria</taxon>
        <taxon>Anthozoa</taxon>
        <taxon>Hexacorallia</taxon>
        <taxon>Actiniaria</taxon>
        <taxon>Aiptasiidae</taxon>
        <taxon>Exaiptasia</taxon>
    </lineage>
</organism>
<evidence type="ECO:0000256" key="1">
    <source>
        <dbReference type="ARBA" id="ARBA00004123"/>
    </source>
</evidence>
<dbReference type="Proteomes" id="UP000887567">
    <property type="component" value="Unplaced"/>
</dbReference>
<evidence type="ECO:0000256" key="7">
    <source>
        <dbReference type="ARBA" id="ARBA00023242"/>
    </source>
</evidence>
<evidence type="ECO:0000313" key="11">
    <source>
        <dbReference type="EnsemblMetazoa" id="XP_020895463.1"/>
    </source>
</evidence>
<keyword evidence="10" id="KW-0175">Coiled coil</keyword>
<keyword evidence="4" id="KW-0805">Transcription regulation</keyword>
<dbReference type="GO" id="GO:0003712">
    <property type="term" value="F:transcription coregulator activity"/>
    <property type="evidence" value="ECO:0007669"/>
    <property type="project" value="TreeGrafter"/>
</dbReference>
<keyword evidence="5" id="KW-0010">Activator</keyword>
<comment type="subcellular location">
    <subcellularLocation>
        <location evidence="1">Nucleus</location>
    </subcellularLocation>
</comment>
<dbReference type="AlphaFoldDB" id="A0A913WX70"/>
<comment type="similarity">
    <text evidence="2">Belongs to the Mediator complex subunit 30 family.</text>
</comment>
<dbReference type="OMA" id="KNQEMKF"/>
<sequence length="158" mass="18018">MFLCCDIPLVVIIACSDMDAWSAQSSLPQREDEKSAQQGKIPIIQIENEVSLTIQGQRAVQDIVDKALELFRRLQNFKLSSETTTTSRQSQMHFSDVIPFKGESSDSKMEVSVDESLVKEQQQLQQLLKKKNEQIKELMDVLRTMIWDINTMVALKPS</sequence>
<dbReference type="EnsemblMetazoa" id="XM_021039804.2">
    <property type="protein sequence ID" value="XP_020895463.1"/>
    <property type="gene ID" value="LOC110234426"/>
</dbReference>
<evidence type="ECO:0000256" key="2">
    <source>
        <dbReference type="ARBA" id="ARBA00010606"/>
    </source>
</evidence>
<dbReference type="PANTHER" id="PTHR31705:SF4">
    <property type="entry name" value="MEDIATOR OF RNA POLYMERASE II TRANSCRIPTION SUBUNIT 30"/>
    <property type="match status" value="1"/>
</dbReference>
<dbReference type="RefSeq" id="XP_020895463.1">
    <property type="nucleotide sequence ID" value="XM_021039804.2"/>
</dbReference>
<dbReference type="GeneID" id="110234426"/>
<evidence type="ECO:0000256" key="3">
    <source>
        <dbReference type="ARBA" id="ARBA00019664"/>
    </source>
</evidence>
<evidence type="ECO:0000256" key="6">
    <source>
        <dbReference type="ARBA" id="ARBA00023163"/>
    </source>
</evidence>
<dbReference type="OrthoDB" id="10067025at2759"/>
<dbReference type="Pfam" id="PF11315">
    <property type="entry name" value="Med30"/>
    <property type="match status" value="1"/>
</dbReference>
<reference evidence="11" key="1">
    <citation type="submission" date="2022-11" db="UniProtKB">
        <authorList>
            <consortium name="EnsemblMetazoa"/>
        </authorList>
    </citation>
    <scope>IDENTIFICATION</scope>
</reference>
<dbReference type="GO" id="GO:0016592">
    <property type="term" value="C:mediator complex"/>
    <property type="evidence" value="ECO:0007669"/>
    <property type="project" value="TreeGrafter"/>
</dbReference>
<keyword evidence="12" id="KW-1185">Reference proteome</keyword>
<evidence type="ECO:0000256" key="8">
    <source>
        <dbReference type="ARBA" id="ARBA00025687"/>
    </source>
</evidence>